<evidence type="ECO:0000256" key="1">
    <source>
        <dbReference type="ARBA" id="ARBA00022737"/>
    </source>
</evidence>
<comment type="caution">
    <text evidence="3">The sequence shown here is derived from an EMBL/GenBank/DDBJ whole genome shotgun (WGS) entry which is preliminary data.</text>
</comment>
<organism evidence="3 4">
    <name type="scientific">Fusicatenibacter saccharivorans</name>
    <dbReference type="NCBI Taxonomy" id="1150298"/>
    <lineage>
        <taxon>Bacteria</taxon>
        <taxon>Bacillati</taxon>
        <taxon>Bacillota</taxon>
        <taxon>Clostridia</taxon>
        <taxon>Lachnospirales</taxon>
        <taxon>Lachnospiraceae</taxon>
        <taxon>Fusicatenibacter</taxon>
    </lineage>
</organism>
<feature type="repeat" description="Cell wall-binding" evidence="2">
    <location>
        <begin position="72"/>
        <end position="91"/>
    </location>
</feature>
<keyword evidence="1" id="KW-0677">Repeat</keyword>
<accession>A0AAE3F4Q9</accession>
<evidence type="ECO:0000256" key="2">
    <source>
        <dbReference type="PROSITE-ProRule" id="PRU00591"/>
    </source>
</evidence>
<dbReference type="EMBL" id="JAKNFS010000080">
    <property type="protein sequence ID" value="MCG4767402.1"/>
    <property type="molecule type" value="Genomic_DNA"/>
</dbReference>
<evidence type="ECO:0000313" key="3">
    <source>
        <dbReference type="EMBL" id="MCG4767402.1"/>
    </source>
</evidence>
<dbReference type="Pfam" id="PF01473">
    <property type="entry name" value="Choline_bind_1"/>
    <property type="match status" value="2"/>
</dbReference>
<dbReference type="SUPFAM" id="SSF69360">
    <property type="entry name" value="Cell wall binding repeat"/>
    <property type="match status" value="1"/>
</dbReference>
<dbReference type="AlphaFoldDB" id="A0AAE3F4Q9"/>
<feature type="non-terminal residue" evidence="3">
    <location>
        <position position="140"/>
    </location>
</feature>
<evidence type="ECO:0000313" key="4">
    <source>
        <dbReference type="Proteomes" id="UP001199915"/>
    </source>
</evidence>
<feature type="non-terminal residue" evidence="3">
    <location>
        <position position="1"/>
    </location>
</feature>
<reference evidence="3" key="1">
    <citation type="submission" date="2022-01" db="EMBL/GenBank/DDBJ databases">
        <title>Collection of gut derived symbiotic bacterial strains cultured from healthy donors.</title>
        <authorList>
            <person name="Lin H."/>
            <person name="Kohout C."/>
            <person name="Waligurski E."/>
            <person name="Pamer E.G."/>
        </authorList>
    </citation>
    <scope>NUCLEOTIDE SEQUENCE</scope>
    <source>
        <strain evidence="3">DFI.5.49</strain>
    </source>
</reference>
<dbReference type="Proteomes" id="UP001199915">
    <property type="component" value="Unassembled WGS sequence"/>
</dbReference>
<sequence length="140" mass="16292">YMNSDGSMRSNEWRLDDTGKIRYLCSWGGAYKNRSAKINGRSYTFDGNANVTNMQWIVMDGQWKLAKDGKIATGWQTWDNNRYYLNADGTMKANESFTDGGKTYFFCSWGGAYKNCWQTWNGKKYYLHDNGAAYQNEWLK</sequence>
<dbReference type="PROSITE" id="PS51170">
    <property type="entry name" value="CW"/>
    <property type="match status" value="1"/>
</dbReference>
<protein>
    <submittedName>
        <fullName evidence="3">Uncharacterized protein</fullName>
    </submittedName>
</protein>
<proteinExistence type="predicted"/>
<dbReference type="Gene3D" id="2.10.270.10">
    <property type="entry name" value="Cholin Binding"/>
    <property type="match status" value="3"/>
</dbReference>
<name>A0AAE3F4Q9_9FIRM</name>
<gene>
    <name evidence="3" type="ORF">L0N21_18180</name>
</gene>
<dbReference type="InterPro" id="IPR018337">
    <property type="entry name" value="Cell_wall/Cho-bd_repeat"/>
</dbReference>